<evidence type="ECO:0000256" key="1">
    <source>
        <dbReference type="SAM" id="Phobius"/>
    </source>
</evidence>
<keyword evidence="3" id="KW-1185">Reference proteome</keyword>
<dbReference type="Proteomes" id="UP000032568">
    <property type="component" value="Chromosome"/>
</dbReference>
<reference evidence="2 3" key="2">
    <citation type="journal article" date="2022" name="Mar. Drugs">
        <title>Bioassay-Guided Fractionation Leads to the Detection of Cholic Acid Generated by the Rare Thalassomonas sp.</title>
        <authorList>
            <person name="Pheiffer F."/>
            <person name="Schneider Y.K."/>
            <person name="Hansen E.H."/>
            <person name="Andersen J.H."/>
            <person name="Isaksson J."/>
            <person name="Busche T."/>
            <person name="R C."/>
            <person name="Kalinowski J."/>
            <person name="Zyl L.V."/>
            <person name="Trindade M."/>
        </authorList>
    </citation>
    <scope>NUCLEOTIDE SEQUENCE [LARGE SCALE GENOMIC DNA]</scope>
    <source>
        <strain evidence="2 3">A5K-106</strain>
    </source>
</reference>
<feature type="transmembrane region" description="Helical" evidence="1">
    <location>
        <begin position="88"/>
        <end position="107"/>
    </location>
</feature>
<dbReference type="AlphaFoldDB" id="A0AAF0C3X9"/>
<feature type="transmembrane region" description="Helical" evidence="1">
    <location>
        <begin position="127"/>
        <end position="153"/>
    </location>
</feature>
<feature type="transmembrane region" description="Helical" evidence="1">
    <location>
        <begin position="7"/>
        <end position="25"/>
    </location>
</feature>
<keyword evidence="1" id="KW-0472">Membrane</keyword>
<dbReference type="KEGG" id="tact:SG35_001725"/>
<dbReference type="RefSeq" id="WP_152646694.1">
    <property type="nucleotide sequence ID" value="NZ_CP059735.1"/>
</dbReference>
<organism evidence="2 3">
    <name type="scientific">Thalassomonas actiniarum</name>
    <dbReference type="NCBI Taxonomy" id="485447"/>
    <lineage>
        <taxon>Bacteria</taxon>
        <taxon>Pseudomonadati</taxon>
        <taxon>Pseudomonadota</taxon>
        <taxon>Gammaproteobacteria</taxon>
        <taxon>Alteromonadales</taxon>
        <taxon>Colwelliaceae</taxon>
        <taxon>Thalassomonas</taxon>
    </lineage>
</organism>
<evidence type="ECO:0000313" key="3">
    <source>
        <dbReference type="Proteomes" id="UP000032568"/>
    </source>
</evidence>
<accession>A0AAF0C3X9</accession>
<feature type="transmembrane region" description="Helical" evidence="1">
    <location>
        <begin position="45"/>
        <end position="67"/>
    </location>
</feature>
<evidence type="ECO:0000313" key="2">
    <source>
        <dbReference type="EMBL" id="WDD99430.1"/>
    </source>
</evidence>
<protein>
    <submittedName>
        <fullName evidence="2">Uncharacterized protein</fullName>
    </submittedName>
</protein>
<name>A0AAF0C3X9_9GAMM</name>
<keyword evidence="1" id="KW-1133">Transmembrane helix</keyword>
<proteinExistence type="predicted"/>
<dbReference type="EMBL" id="CP059735">
    <property type="protein sequence ID" value="WDD99430.1"/>
    <property type="molecule type" value="Genomic_DNA"/>
</dbReference>
<sequence length="170" mass="19373">MNRHNVNIVHVCAALLAVYLIEMLIFENLIVTKSESMSQVWVNAIIYTTHLVIDLVLFLLLAFRAPLTRARLQAQGKPYCHVFTYNSEFALASLFVVFMLVDMLALAENFIRHLDEFDLSAETVQIFSNWTLVFYSYVPVKSVLLGITFLLIWTMATSVGQDKYEKAAVS</sequence>
<gene>
    <name evidence="2" type="ORF">SG35_001725</name>
</gene>
<keyword evidence="1" id="KW-0812">Transmembrane</keyword>
<reference evidence="2 3" key="1">
    <citation type="journal article" date="2015" name="Genome Announc.">
        <title>Draft Genome Sequences of Marine Isolates of Thalassomonas viridans and Thalassomonas actiniarum.</title>
        <authorList>
            <person name="Olonade I."/>
            <person name="van Zyl L.J."/>
            <person name="Trindade M."/>
        </authorList>
    </citation>
    <scope>NUCLEOTIDE SEQUENCE [LARGE SCALE GENOMIC DNA]</scope>
    <source>
        <strain evidence="2 3">A5K-106</strain>
    </source>
</reference>